<dbReference type="Proteomes" id="UP000592181">
    <property type="component" value="Unassembled WGS sequence"/>
</dbReference>
<protein>
    <recommendedName>
        <fullName evidence="7">Endolytic murein transglycosylase</fullName>
        <ecNumber evidence="7">4.2.2.29</ecNumber>
    </recommendedName>
    <alternativeName>
        <fullName evidence="7">Peptidoglycan lytic transglycosylase</fullName>
    </alternativeName>
    <alternativeName>
        <fullName evidence="7">Peptidoglycan polymerization terminase</fullName>
    </alternativeName>
</protein>
<name>A0A852X5X9_9MICO</name>
<keyword evidence="1 7" id="KW-1003">Cell membrane</keyword>
<organism evidence="9 10">
    <name type="scientific">Janibacter alkaliphilus</name>
    <dbReference type="NCBI Taxonomy" id="1069963"/>
    <lineage>
        <taxon>Bacteria</taxon>
        <taxon>Bacillati</taxon>
        <taxon>Actinomycetota</taxon>
        <taxon>Actinomycetes</taxon>
        <taxon>Micrococcales</taxon>
        <taxon>Intrasporangiaceae</taxon>
        <taxon>Janibacter</taxon>
    </lineage>
</organism>
<evidence type="ECO:0000256" key="8">
    <source>
        <dbReference type="SAM" id="MobiDB-lite"/>
    </source>
</evidence>
<dbReference type="GO" id="GO:0005886">
    <property type="term" value="C:plasma membrane"/>
    <property type="evidence" value="ECO:0007669"/>
    <property type="project" value="UniProtKB-SubCell"/>
</dbReference>
<evidence type="ECO:0000256" key="6">
    <source>
        <dbReference type="ARBA" id="ARBA00023316"/>
    </source>
</evidence>
<dbReference type="NCBIfam" id="TIGR00247">
    <property type="entry name" value="endolytic transglycosylase MltG"/>
    <property type="match status" value="1"/>
</dbReference>
<dbReference type="Gene3D" id="3.30.1490.480">
    <property type="entry name" value="Endolytic murein transglycosylase"/>
    <property type="match status" value="1"/>
</dbReference>
<proteinExistence type="inferred from homology"/>
<dbReference type="EC" id="4.2.2.29" evidence="7"/>
<evidence type="ECO:0000256" key="7">
    <source>
        <dbReference type="HAMAP-Rule" id="MF_02065"/>
    </source>
</evidence>
<keyword evidence="6 7" id="KW-0961">Cell wall biogenesis/degradation</keyword>
<comment type="function">
    <text evidence="7">Functions as a peptidoglycan terminase that cleaves nascent peptidoglycan strands endolytically to terminate their elongation.</text>
</comment>
<dbReference type="InterPro" id="IPR003770">
    <property type="entry name" value="MLTG-like"/>
</dbReference>
<evidence type="ECO:0000256" key="3">
    <source>
        <dbReference type="ARBA" id="ARBA00022989"/>
    </source>
</evidence>
<feature type="transmembrane region" description="Helical" evidence="7">
    <location>
        <begin position="45"/>
        <end position="65"/>
    </location>
</feature>
<evidence type="ECO:0000313" key="9">
    <source>
        <dbReference type="EMBL" id="NYG38309.1"/>
    </source>
</evidence>
<dbReference type="GO" id="GO:0071555">
    <property type="term" value="P:cell wall organization"/>
    <property type="evidence" value="ECO:0007669"/>
    <property type="project" value="UniProtKB-KW"/>
</dbReference>
<comment type="caution">
    <text evidence="9">The sequence shown here is derived from an EMBL/GenBank/DDBJ whole genome shotgun (WGS) entry which is preliminary data.</text>
</comment>
<comment type="similarity">
    <text evidence="7">Belongs to the transglycosylase MltG family.</text>
</comment>
<evidence type="ECO:0000256" key="4">
    <source>
        <dbReference type="ARBA" id="ARBA00023136"/>
    </source>
</evidence>
<evidence type="ECO:0000256" key="5">
    <source>
        <dbReference type="ARBA" id="ARBA00023239"/>
    </source>
</evidence>
<keyword evidence="4 7" id="KW-0472">Membrane</keyword>
<feature type="site" description="Important for catalytic activity" evidence="7">
    <location>
        <position position="264"/>
    </location>
</feature>
<feature type="region of interest" description="Disordered" evidence="8">
    <location>
        <begin position="1"/>
        <end position="39"/>
    </location>
</feature>
<dbReference type="AlphaFoldDB" id="A0A852X5X9"/>
<sequence length="396" mass="42898">MSFEDDIFAQEPSAEDPAGRRRDDDRHDERHDDERERVRRRRGGCAVLAMVLAAVLVVGAVVVSFSSLGDLIPGGGSDTEDYDGPGSGQVEVVVAEGESGADIGTTLHEQNVVASVGAFSNAATAQPDLASAIQPGTYQMKEEMAAEDALQWLADPANRVAQGITIREGLWRSEIYVILAEANGRTVEQYEAAERSSDLQLPEEAEGDIEGWLFPATYEFDEGATPVQQLNAMIEKTVAELESANVPRSEWERTLTVASIVEGEAGAADREKVARVVENRLEDTDGPTVGMLNMDSTVHYIFQERGRAGTTDEMRASDDPYNTYQHTGLPPGPINNPGAAAIEAAASPAEGDWLFFVTVNPDTGETKFATTQAEHDQNVQEFTEWCDANRDEDGNC</sequence>
<keyword evidence="10" id="KW-1185">Reference proteome</keyword>
<comment type="subcellular location">
    <subcellularLocation>
        <location evidence="7">Cell membrane</location>
        <topology evidence="7">Single-pass membrane protein</topology>
    </subcellularLocation>
</comment>
<dbReference type="PANTHER" id="PTHR30518">
    <property type="entry name" value="ENDOLYTIC MUREIN TRANSGLYCOSYLASE"/>
    <property type="match status" value="1"/>
</dbReference>
<dbReference type="GO" id="GO:0008932">
    <property type="term" value="F:lytic endotransglycosylase activity"/>
    <property type="evidence" value="ECO:0007669"/>
    <property type="project" value="UniProtKB-UniRule"/>
</dbReference>
<evidence type="ECO:0000256" key="1">
    <source>
        <dbReference type="ARBA" id="ARBA00022475"/>
    </source>
</evidence>
<accession>A0A852X5X9</accession>
<reference evidence="9 10" key="1">
    <citation type="submission" date="2020-07" db="EMBL/GenBank/DDBJ databases">
        <title>Sequencing the genomes of 1000 actinobacteria strains.</title>
        <authorList>
            <person name="Klenk H.-P."/>
        </authorList>
    </citation>
    <scope>NUCLEOTIDE SEQUENCE [LARGE SCALE GENOMIC DNA]</scope>
    <source>
        <strain evidence="9 10">DSM 24723</strain>
    </source>
</reference>
<dbReference type="Pfam" id="PF02618">
    <property type="entry name" value="YceG"/>
    <property type="match status" value="1"/>
</dbReference>
<dbReference type="GO" id="GO:0009252">
    <property type="term" value="P:peptidoglycan biosynthetic process"/>
    <property type="evidence" value="ECO:0007669"/>
    <property type="project" value="UniProtKB-UniRule"/>
</dbReference>
<keyword evidence="2 7" id="KW-0812">Transmembrane</keyword>
<dbReference type="EMBL" id="JACBZX010000001">
    <property type="protein sequence ID" value="NYG38309.1"/>
    <property type="molecule type" value="Genomic_DNA"/>
</dbReference>
<feature type="compositionally biased region" description="Basic and acidic residues" evidence="8">
    <location>
        <begin position="17"/>
        <end position="37"/>
    </location>
</feature>
<comment type="catalytic activity">
    <reaction evidence="7">
        <text>a peptidoglycan chain = a peptidoglycan chain with N-acetyl-1,6-anhydromuramyl-[peptide] at the reducing end + a peptidoglycan chain with N-acetylglucosamine at the non-reducing end.</text>
        <dbReference type="EC" id="4.2.2.29"/>
    </reaction>
</comment>
<keyword evidence="3 7" id="KW-1133">Transmembrane helix</keyword>
<evidence type="ECO:0000256" key="2">
    <source>
        <dbReference type="ARBA" id="ARBA00022692"/>
    </source>
</evidence>
<dbReference type="HAMAP" id="MF_02065">
    <property type="entry name" value="MltG"/>
    <property type="match status" value="1"/>
</dbReference>
<evidence type="ECO:0000313" key="10">
    <source>
        <dbReference type="Proteomes" id="UP000592181"/>
    </source>
</evidence>
<gene>
    <name evidence="7" type="primary">mltG</name>
    <name evidence="9" type="ORF">BJY28_002778</name>
</gene>
<dbReference type="PANTHER" id="PTHR30518:SF2">
    <property type="entry name" value="ENDOLYTIC MUREIN TRANSGLYCOSYLASE"/>
    <property type="match status" value="1"/>
</dbReference>
<keyword evidence="5 7" id="KW-0456">Lyase</keyword>
<dbReference type="RefSeq" id="WP_179463527.1">
    <property type="nucleotide sequence ID" value="NZ_JACBZX010000001.1"/>
</dbReference>